<dbReference type="GO" id="GO:0016020">
    <property type="term" value="C:membrane"/>
    <property type="evidence" value="ECO:0007669"/>
    <property type="project" value="UniProtKB-SubCell"/>
</dbReference>
<dbReference type="PANTHER" id="PTHR48022:SF8">
    <property type="entry name" value="MAJOR FACILITATOR SUPERFAMILY (MFS) PROFILE DOMAIN-CONTAINING PROTEIN-RELATED"/>
    <property type="match status" value="1"/>
</dbReference>
<dbReference type="AlphaFoldDB" id="A0A1L9PQW8"/>
<dbReference type="InterPro" id="IPR036259">
    <property type="entry name" value="MFS_trans_sf"/>
</dbReference>
<dbReference type="RefSeq" id="XP_040669607.1">
    <property type="nucleotide sequence ID" value="XM_040817669.1"/>
</dbReference>
<dbReference type="SUPFAM" id="SSF103473">
    <property type="entry name" value="MFS general substrate transporter"/>
    <property type="match status" value="1"/>
</dbReference>
<dbReference type="InterPro" id="IPR020846">
    <property type="entry name" value="MFS_dom"/>
</dbReference>
<feature type="transmembrane region" description="Helical" evidence="8">
    <location>
        <begin position="430"/>
        <end position="451"/>
    </location>
</feature>
<feature type="transmembrane region" description="Helical" evidence="8">
    <location>
        <begin position="359"/>
        <end position="380"/>
    </location>
</feature>
<dbReference type="OrthoDB" id="5296287at2759"/>
<dbReference type="PROSITE" id="PS00216">
    <property type="entry name" value="SUGAR_TRANSPORT_1"/>
    <property type="match status" value="1"/>
</dbReference>
<dbReference type="PROSITE" id="PS00217">
    <property type="entry name" value="SUGAR_TRANSPORT_2"/>
    <property type="match status" value="1"/>
</dbReference>
<dbReference type="NCBIfam" id="TIGR00879">
    <property type="entry name" value="SP"/>
    <property type="match status" value="1"/>
</dbReference>
<name>A0A1L9PQW8_ASPVE</name>
<organism evidence="10 11">
    <name type="scientific">Aspergillus versicolor CBS 583.65</name>
    <dbReference type="NCBI Taxonomy" id="1036611"/>
    <lineage>
        <taxon>Eukaryota</taxon>
        <taxon>Fungi</taxon>
        <taxon>Dikarya</taxon>
        <taxon>Ascomycota</taxon>
        <taxon>Pezizomycotina</taxon>
        <taxon>Eurotiomycetes</taxon>
        <taxon>Eurotiomycetidae</taxon>
        <taxon>Eurotiales</taxon>
        <taxon>Aspergillaceae</taxon>
        <taxon>Aspergillus</taxon>
        <taxon>Aspergillus subgen. Nidulantes</taxon>
    </lineage>
</organism>
<dbReference type="Pfam" id="PF00083">
    <property type="entry name" value="Sugar_tr"/>
    <property type="match status" value="1"/>
</dbReference>
<dbReference type="InterPro" id="IPR050360">
    <property type="entry name" value="MFS_Sugar_Transporters"/>
</dbReference>
<keyword evidence="3 7" id="KW-0813">Transport</keyword>
<dbReference type="PROSITE" id="PS50850">
    <property type="entry name" value="MFS"/>
    <property type="match status" value="1"/>
</dbReference>
<feature type="domain" description="Major facilitator superfamily (MFS) profile" evidence="9">
    <location>
        <begin position="29"/>
        <end position="493"/>
    </location>
</feature>
<dbReference type="GeneID" id="63733180"/>
<feature type="transmembrane region" description="Helical" evidence="8">
    <location>
        <begin position="400"/>
        <end position="418"/>
    </location>
</feature>
<comment type="subcellular location">
    <subcellularLocation>
        <location evidence="1">Membrane</location>
        <topology evidence="1">Multi-pass membrane protein</topology>
    </subcellularLocation>
</comment>
<dbReference type="InterPro" id="IPR003663">
    <property type="entry name" value="Sugar/inositol_transpt"/>
</dbReference>
<dbReference type="Proteomes" id="UP000184073">
    <property type="component" value="Unassembled WGS sequence"/>
</dbReference>
<evidence type="ECO:0000256" key="1">
    <source>
        <dbReference type="ARBA" id="ARBA00004141"/>
    </source>
</evidence>
<dbReference type="FunFam" id="1.20.1250.20:FF:000313">
    <property type="entry name" value="MFS quinate transporter"/>
    <property type="match status" value="1"/>
</dbReference>
<feature type="transmembrane region" description="Helical" evidence="8">
    <location>
        <begin position="108"/>
        <end position="124"/>
    </location>
</feature>
<feature type="transmembrane region" description="Helical" evidence="8">
    <location>
        <begin position="327"/>
        <end position="350"/>
    </location>
</feature>
<dbReference type="Gene3D" id="1.20.1250.20">
    <property type="entry name" value="MFS general substrate transporter like domains"/>
    <property type="match status" value="1"/>
</dbReference>
<evidence type="ECO:0000313" key="11">
    <source>
        <dbReference type="Proteomes" id="UP000184073"/>
    </source>
</evidence>
<evidence type="ECO:0000256" key="4">
    <source>
        <dbReference type="ARBA" id="ARBA00022692"/>
    </source>
</evidence>
<dbReference type="GO" id="GO:0005351">
    <property type="term" value="F:carbohydrate:proton symporter activity"/>
    <property type="evidence" value="ECO:0007669"/>
    <property type="project" value="TreeGrafter"/>
</dbReference>
<evidence type="ECO:0000313" key="10">
    <source>
        <dbReference type="EMBL" id="OJJ03845.1"/>
    </source>
</evidence>
<evidence type="ECO:0000256" key="7">
    <source>
        <dbReference type="RuleBase" id="RU003346"/>
    </source>
</evidence>
<proteinExistence type="inferred from homology"/>
<dbReference type="EMBL" id="KV878131">
    <property type="protein sequence ID" value="OJJ03845.1"/>
    <property type="molecule type" value="Genomic_DNA"/>
</dbReference>
<evidence type="ECO:0000256" key="3">
    <source>
        <dbReference type="ARBA" id="ARBA00022448"/>
    </source>
</evidence>
<comment type="similarity">
    <text evidence="2 7">Belongs to the major facilitator superfamily. Sugar transporter (TC 2.A.1.1) family.</text>
</comment>
<keyword evidence="4 8" id="KW-0812">Transmembrane</keyword>
<accession>A0A1L9PQW8</accession>
<keyword evidence="6 8" id="KW-0472">Membrane</keyword>
<dbReference type="VEuPathDB" id="FungiDB:ASPVEDRAFT_85269"/>
<dbReference type="InterPro" id="IPR005829">
    <property type="entry name" value="Sugar_transporter_CS"/>
</dbReference>
<dbReference type="PANTHER" id="PTHR48022">
    <property type="entry name" value="PLASTIDIC GLUCOSE TRANSPORTER 4"/>
    <property type="match status" value="1"/>
</dbReference>
<protein>
    <recommendedName>
        <fullName evidence="9">Major facilitator superfamily (MFS) profile domain-containing protein</fullName>
    </recommendedName>
</protein>
<gene>
    <name evidence="10" type="ORF">ASPVEDRAFT_85269</name>
</gene>
<evidence type="ECO:0000256" key="5">
    <source>
        <dbReference type="ARBA" id="ARBA00022989"/>
    </source>
</evidence>
<feature type="transmembrane region" description="Helical" evidence="8">
    <location>
        <begin position="162"/>
        <end position="181"/>
    </location>
</feature>
<dbReference type="InterPro" id="IPR005828">
    <property type="entry name" value="MFS_sugar_transport-like"/>
</dbReference>
<evidence type="ECO:0000256" key="6">
    <source>
        <dbReference type="ARBA" id="ARBA00023136"/>
    </source>
</evidence>
<dbReference type="PRINTS" id="PR00171">
    <property type="entry name" value="SUGRTRNSPORT"/>
</dbReference>
<evidence type="ECO:0000256" key="2">
    <source>
        <dbReference type="ARBA" id="ARBA00010992"/>
    </source>
</evidence>
<evidence type="ECO:0000259" key="9">
    <source>
        <dbReference type="PROSITE" id="PS50850"/>
    </source>
</evidence>
<evidence type="ECO:0000256" key="8">
    <source>
        <dbReference type="SAM" id="Phobius"/>
    </source>
</evidence>
<feature type="transmembrane region" description="Helical" evidence="8">
    <location>
        <begin position="130"/>
        <end position="150"/>
    </location>
</feature>
<feature type="transmembrane region" description="Helical" evidence="8">
    <location>
        <begin position="24"/>
        <end position="42"/>
    </location>
</feature>
<feature type="transmembrane region" description="Helical" evidence="8">
    <location>
        <begin position="77"/>
        <end position="96"/>
    </location>
</feature>
<reference evidence="11" key="1">
    <citation type="journal article" date="2017" name="Genome Biol.">
        <title>Comparative genomics reveals high biological diversity and specific adaptations in the industrially and medically important fungal genus Aspergillus.</title>
        <authorList>
            <person name="de Vries R.P."/>
            <person name="Riley R."/>
            <person name="Wiebenga A."/>
            <person name="Aguilar-Osorio G."/>
            <person name="Amillis S."/>
            <person name="Uchima C.A."/>
            <person name="Anderluh G."/>
            <person name="Asadollahi M."/>
            <person name="Askin M."/>
            <person name="Barry K."/>
            <person name="Battaglia E."/>
            <person name="Bayram O."/>
            <person name="Benocci T."/>
            <person name="Braus-Stromeyer S.A."/>
            <person name="Caldana C."/>
            <person name="Canovas D."/>
            <person name="Cerqueira G.C."/>
            <person name="Chen F."/>
            <person name="Chen W."/>
            <person name="Choi C."/>
            <person name="Clum A."/>
            <person name="Dos Santos R.A."/>
            <person name="Damasio A.R."/>
            <person name="Diallinas G."/>
            <person name="Emri T."/>
            <person name="Fekete E."/>
            <person name="Flipphi M."/>
            <person name="Freyberg S."/>
            <person name="Gallo A."/>
            <person name="Gournas C."/>
            <person name="Habgood R."/>
            <person name="Hainaut M."/>
            <person name="Harispe M.L."/>
            <person name="Henrissat B."/>
            <person name="Hilden K.S."/>
            <person name="Hope R."/>
            <person name="Hossain A."/>
            <person name="Karabika E."/>
            <person name="Karaffa L."/>
            <person name="Karanyi Z."/>
            <person name="Krasevec N."/>
            <person name="Kuo A."/>
            <person name="Kusch H."/>
            <person name="LaButti K."/>
            <person name="Lagendijk E.L."/>
            <person name="Lapidus A."/>
            <person name="Levasseur A."/>
            <person name="Lindquist E."/>
            <person name="Lipzen A."/>
            <person name="Logrieco A.F."/>
            <person name="MacCabe A."/>
            <person name="Maekelae M.R."/>
            <person name="Malavazi I."/>
            <person name="Melin P."/>
            <person name="Meyer V."/>
            <person name="Mielnichuk N."/>
            <person name="Miskei M."/>
            <person name="Molnar A.P."/>
            <person name="Mule G."/>
            <person name="Ngan C.Y."/>
            <person name="Orejas M."/>
            <person name="Orosz E."/>
            <person name="Ouedraogo J.P."/>
            <person name="Overkamp K.M."/>
            <person name="Park H.-S."/>
            <person name="Perrone G."/>
            <person name="Piumi F."/>
            <person name="Punt P.J."/>
            <person name="Ram A.F."/>
            <person name="Ramon A."/>
            <person name="Rauscher S."/>
            <person name="Record E."/>
            <person name="Riano-Pachon D.M."/>
            <person name="Robert V."/>
            <person name="Roehrig J."/>
            <person name="Ruller R."/>
            <person name="Salamov A."/>
            <person name="Salih N.S."/>
            <person name="Samson R.A."/>
            <person name="Sandor E."/>
            <person name="Sanguinetti M."/>
            <person name="Schuetze T."/>
            <person name="Sepcic K."/>
            <person name="Shelest E."/>
            <person name="Sherlock G."/>
            <person name="Sophianopoulou V."/>
            <person name="Squina F.M."/>
            <person name="Sun H."/>
            <person name="Susca A."/>
            <person name="Todd R.B."/>
            <person name="Tsang A."/>
            <person name="Unkles S.E."/>
            <person name="van de Wiele N."/>
            <person name="van Rossen-Uffink D."/>
            <person name="Oliveira J.V."/>
            <person name="Vesth T.C."/>
            <person name="Visser J."/>
            <person name="Yu J.-H."/>
            <person name="Zhou M."/>
            <person name="Andersen M.R."/>
            <person name="Archer D.B."/>
            <person name="Baker S.E."/>
            <person name="Benoit I."/>
            <person name="Brakhage A.A."/>
            <person name="Braus G.H."/>
            <person name="Fischer R."/>
            <person name="Frisvad J.C."/>
            <person name="Goldman G.H."/>
            <person name="Houbraken J."/>
            <person name="Oakley B."/>
            <person name="Pocsi I."/>
            <person name="Scazzocchio C."/>
            <person name="Seiboth B."/>
            <person name="vanKuyk P.A."/>
            <person name="Wortman J."/>
            <person name="Dyer P.S."/>
            <person name="Grigoriev I.V."/>
        </authorList>
    </citation>
    <scope>NUCLEOTIDE SEQUENCE [LARGE SCALE GENOMIC DNA]</scope>
    <source>
        <strain evidence="11">CBS 583.65</strain>
    </source>
</reference>
<sequence>MAGGSAINVFKFNTGGLPKETLNFKLWFAVFAFGLLGAARGVDEGLITGVFNSHAFKQSLGIDDLDEGALASVKGTISSMVQLGSVAGALFAFLVCDRIGRVWATRQLCCLWIIGIGIFIGNNGNMGAVYAGRFVAGLGIGQTCVVGPIYLSEISPAPIRGLCTCMFTGAVYLGIMLAYFANWGAELHMADTFNRWAVPTSLHLMFAGITLLLTFLQLESPRYYIKRGRREKALEVLCKFRGLPADHPYVLNEISEMDVSFQEEMEATAGMGWMGLFKEIFAIKQNSYRLFLTNLAQNMACWSGGSAITVYAPDLFTLVGITGQEQSLFSTVVFGVVKLVAALICALFLIDMAGRKRALIIGIALQTVAMFYIAIFLNIIPIANNPDFVPNETQSRASTAAIAFIYLSGVGWALGWNSGQYLLSSELFPLRIRGICSSITMAMHFICQYAVNRALPEMLLVDGGLGPHGTFYFFGVVSILGAVWVWLFVPEAAGRSLETIDKMFTLPWYKIGLYGRKFAEEYDREQEELYRNEKTSAGPAVSHNETA</sequence>
<feature type="transmembrane region" description="Helical" evidence="8">
    <location>
        <begin position="471"/>
        <end position="489"/>
    </location>
</feature>
<feature type="transmembrane region" description="Helical" evidence="8">
    <location>
        <begin position="201"/>
        <end position="218"/>
    </location>
</feature>
<feature type="transmembrane region" description="Helical" evidence="8">
    <location>
        <begin position="299"/>
        <end position="321"/>
    </location>
</feature>
<keyword evidence="5 8" id="KW-1133">Transmembrane helix</keyword>
<keyword evidence="11" id="KW-1185">Reference proteome</keyword>